<dbReference type="Gene3D" id="3.40.1260.10">
    <property type="entry name" value="DsrEFH-like"/>
    <property type="match status" value="1"/>
</dbReference>
<evidence type="ECO:0000313" key="1">
    <source>
        <dbReference type="EMBL" id="NDY42294.1"/>
    </source>
</evidence>
<sequence>MKHVRPALLVLFLVSVLFLPSPRARAGERLFLVHAKTAMKLDDAQVCAVPNVVMAALAKGYRVVVLFDASGVTLVRRGGLFGGDRTPLDKARLPERERRTLAAQFGLAPGDVPRDYGAYFHELARRGVRLVANRTMMLLYKIGEDEIDPGVKPVSLSEMAALFAQADVYVAY</sequence>
<proteinExistence type="predicted"/>
<dbReference type="Proteomes" id="UP000469346">
    <property type="component" value="Unassembled WGS sequence"/>
</dbReference>
<comment type="caution">
    <text evidence="1">The sequence shown here is derived from an EMBL/GenBank/DDBJ whole genome shotgun (WGS) entry which is preliminary data.</text>
</comment>
<accession>A0A6N9TRB7</accession>
<organism evidence="1 2">
    <name type="scientific">Dissulfurirhabdus thermomarina</name>
    <dbReference type="NCBI Taxonomy" id="1765737"/>
    <lineage>
        <taxon>Bacteria</taxon>
        <taxon>Deltaproteobacteria</taxon>
        <taxon>Dissulfurirhabdaceae</taxon>
        <taxon>Dissulfurirhabdus</taxon>
    </lineage>
</organism>
<dbReference type="InterPro" id="IPR027396">
    <property type="entry name" value="DsrEFH-like"/>
</dbReference>
<evidence type="ECO:0000313" key="2">
    <source>
        <dbReference type="Proteomes" id="UP000469346"/>
    </source>
</evidence>
<protein>
    <submittedName>
        <fullName evidence="1">DsrE family protein</fullName>
    </submittedName>
</protein>
<keyword evidence="2" id="KW-1185">Reference proteome</keyword>
<gene>
    <name evidence="1" type="ORF">G3N55_05490</name>
</gene>
<dbReference type="RefSeq" id="WP_163298438.1">
    <property type="nucleotide sequence ID" value="NZ_JAAGRR010000046.1"/>
</dbReference>
<dbReference type="AlphaFoldDB" id="A0A6N9TRB7"/>
<dbReference type="EMBL" id="JAAGRR010000046">
    <property type="protein sequence ID" value="NDY42294.1"/>
    <property type="molecule type" value="Genomic_DNA"/>
</dbReference>
<name>A0A6N9TRB7_DISTH</name>
<reference evidence="1 2" key="1">
    <citation type="submission" date="2020-02" db="EMBL/GenBank/DDBJ databases">
        <title>Comparative genomics of sulfur disproportionating microorganisms.</title>
        <authorList>
            <person name="Ward L.M."/>
            <person name="Bertran E."/>
            <person name="Johnston D.T."/>
        </authorList>
    </citation>
    <scope>NUCLEOTIDE SEQUENCE [LARGE SCALE GENOMIC DNA]</scope>
    <source>
        <strain evidence="1 2">DSM 100025</strain>
    </source>
</reference>
<dbReference type="SUPFAM" id="SSF75169">
    <property type="entry name" value="DsrEFH-like"/>
    <property type="match status" value="1"/>
</dbReference>